<feature type="signal peptide" evidence="1">
    <location>
        <begin position="1"/>
        <end position="23"/>
    </location>
</feature>
<dbReference type="EMBL" id="BLLK01000058">
    <property type="protein sequence ID" value="GFH57461.1"/>
    <property type="molecule type" value="Genomic_DNA"/>
</dbReference>
<reference evidence="2 3" key="1">
    <citation type="journal article" date="2021" name="Sci. Rep.">
        <title>The genome of the diatom Chaetoceros tenuissimus carries an ancient integrated fragment of an extant virus.</title>
        <authorList>
            <person name="Hongo Y."/>
            <person name="Kimura K."/>
            <person name="Takaki Y."/>
            <person name="Yoshida Y."/>
            <person name="Baba S."/>
            <person name="Kobayashi G."/>
            <person name="Nagasaki K."/>
            <person name="Hano T."/>
            <person name="Tomaru Y."/>
        </authorList>
    </citation>
    <scope>NUCLEOTIDE SEQUENCE [LARGE SCALE GENOMIC DNA]</scope>
    <source>
        <strain evidence="2 3">NIES-3715</strain>
    </source>
</reference>
<dbReference type="PANTHER" id="PTHR32194">
    <property type="entry name" value="METALLOPROTEASE TLDD"/>
    <property type="match status" value="1"/>
</dbReference>
<protein>
    <recommendedName>
        <fullName evidence="4">Proteasome subunit beta</fullName>
    </recommendedName>
</protein>
<dbReference type="InterPro" id="IPR029055">
    <property type="entry name" value="Ntn_hydrolases_N"/>
</dbReference>
<dbReference type="InterPro" id="IPR023333">
    <property type="entry name" value="Proteasome_suB-type"/>
</dbReference>
<feature type="chain" id="PRO_5042180788" description="Proteasome subunit beta" evidence="1">
    <location>
        <begin position="24"/>
        <end position="264"/>
    </location>
</feature>
<name>A0AAD3D409_9STRA</name>
<dbReference type="Pfam" id="PF00227">
    <property type="entry name" value="Proteasome"/>
    <property type="match status" value="2"/>
</dbReference>
<dbReference type="Gene3D" id="3.60.20.10">
    <property type="entry name" value="Glutamine Phosphoribosylpyrophosphate, subunit 1, domain 1"/>
    <property type="match status" value="1"/>
</dbReference>
<dbReference type="GO" id="GO:0051603">
    <property type="term" value="P:proteolysis involved in protein catabolic process"/>
    <property type="evidence" value="ECO:0007669"/>
    <property type="project" value="InterPro"/>
</dbReference>
<dbReference type="GO" id="GO:0005839">
    <property type="term" value="C:proteasome core complex"/>
    <property type="evidence" value="ECO:0007669"/>
    <property type="project" value="InterPro"/>
</dbReference>
<accession>A0AAD3D409</accession>
<evidence type="ECO:0000256" key="1">
    <source>
        <dbReference type="SAM" id="SignalP"/>
    </source>
</evidence>
<evidence type="ECO:0008006" key="4">
    <source>
        <dbReference type="Google" id="ProtNLM"/>
    </source>
</evidence>
<comment type="caution">
    <text evidence="2">The sequence shown here is derived from an EMBL/GenBank/DDBJ whole genome shotgun (WGS) entry which is preliminary data.</text>
</comment>
<evidence type="ECO:0000313" key="3">
    <source>
        <dbReference type="Proteomes" id="UP001054902"/>
    </source>
</evidence>
<dbReference type="GO" id="GO:0005737">
    <property type="term" value="C:cytoplasm"/>
    <property type="evidence" value="ECO:0007669"/>
    <property type="project" value="TreeGrafter"/>
</dbReference>
<proteinExistence type="predicted"/>
<evidence type="ECO:0000313" key="2">
    <source>
        <dbReference type="EMBL" id="GFH57461.1"/>
    </source>
</evidence>
<gene>
    <name evidence="2" type="ORF">CTEN210_13937</name>
</gene>
<organism evidence="2 3">
    <name type="scientific">Chaetoceros tenuissimus</name>
    <dbReference type="NCBI Taxonomy" id="426638"/>
    <lineage>
        <taxon>Eukaryota</taxon>
        <taxon>Sar</taxon>
        <taxon>Stramenopiles</taxon>
        <taxon>Ochrophyta</taxon>
        <taxon>Bacillariophyta</taxon>
        <taxon>Coscinodiscophyceae</taxon>
        <taxon>Chaetocerotophycidae</taxon>
        <taxon>Chaetocerotales</taxon>
        <taxon>Chaetocerotaceae</taxon>
        <taxon>Chaetoceros</taxon>
    </lineage>
</organism>
<dbReference type="PANTHER" id="PTHR32194:SF10">
    <property type="entry name" value="PROTEASOME SUBUNIT BETA TYPE-3"/>
    <property type="match status" value="1"/>
</dbReference>
<keyword evidence="1" id="KW-0732">Signal</keyword>
<keyword evidence="3" id="KW-1185">Reference proteome</keyword>
<sequence>MYISYYFPVLILLLLSETPNAQQQQDPTTLNGGSIMAMSGENCVAIAVDKRFGSGPQMIHVKPRTVLCPNSQVMVGLVGLEGDVQTLAHELSTHIDEKVSRYSGFDFSGNMGLEVRKKISPKSTSILLSHLLYSKRNSPYYVEPIVAGLELVTQSKQEKDEGDGGSLENERIKRYVPFLCAQDLIGAQSKSNAFVCSGAASKSLYGCAEALWRPNLKPDELLQICGRAFVSALERDCLSGYGAVIYLMEGGKGITQYDVSCRND</sequence>
<dbReference type="InterPro" id="IPR001353">
    <property type="entry name" value="Proteasome_sua/b"/>
</dbReference>
<dbReference type="Proteomes" id="UP001054902">
    <property type="component" value="Unassembled WGS sequence"/>
</dbReference>
<dbReference type="AlphaFoldDB" id="A0AAD3D409"/>
<dbReference type="SUPFAM" id="SSF56235">
    <property type="entry name" value="N-terminal nucleophile aminohydrolases (Ntn hydrolases)"/>
    <property type="match status" value="1"/>
</dbReference>